<keyword evidence="4" id="KW-0548">Nucleotidyltransferase</keyword>
<feature type="non-terminal residue" evidence="10">
    <location>
        <position position="333"/>
    </location>
</feature>
<evidence type="ECO:0000313" key="11">
    <source>
        <dbReference type="Proteomes" id="UP001159427"/>
    </source>
</evidence>
<keyword evidence="7" id="KW-0238">DNA-binding</keyword>
<dbReference type="SUPFAM" id="SSF53098">
    <property type="entry name" value="Ribonuclease H-like"/>
    <property type="match status" value="1"/>
</dbReference>
<dbReference type="EC" id="2.7.7.7" evidence="2"/>
<keyword evidence="6" id="KW-0239">DNA-directed DNA polymerase</keyword>
<organism evidence="10 11">
    <name type="scientific">Porites evermanni</name>
    <dbReference type="NCBI Taxonomy" id="104178"/>
    <lineage>
        <taxon>Eukaryota</taxon>
        <taxon>Metazoa</taxon>
        <taxon>Cnidaria</taxon>
        <taxon>Anthozoa</taxon>
        <taxon>Hexacorallia</taxon>
        <taxon>Scleractinia</taxon>
        <taxon>Fungiina</taxon>
        <taxon>Poritidae</taxon>
        <taxon>Porites</taxon>
    </lineage>
</organism>
<dbReference type="PANTHER" id="PTHR33568:SF3">
    <property type="entry name" value="DNA-DIRECTED DNA POLYMERASE"/>
    <property type="match status" value="1"/>
</dbReference>
<dbReference type="Proteomes" id="UP001159427">
    <property type="component" value="Unassembled WGS sequence"/>
</dbReference>
<dbReference type="InterPro" id="IPR012337">
    <property type="entry name" value="RNaseH-like_sf"/>
</dbReference>
<sequence>MIKIKNTDELCCARAIVTMKEYVDGDPQKQYRNLRDGRPIQERLAKQLHQEAGVPEGPCGYEELEKFQTFLGPQGYKIIEAAQIFPQARNVPFTAKSASVISMVQTVSKPIKNQKARKKSVSKRLKCCKVYKVNPKQQHKCYHDTCRHCHEFVEIYKHKCYIQRVEDVDDEEHDDDDDDDEEKKLPPLMVLADIECLIEPTEQGKQLFIADLIPYATEEDPHNVSHAFSGETCIEQFIQALNRLTEGFDSNFIIEELYRQGIKVENQLTTGAKTLKFHYGYLDAMITFKDSLCFLPMPLAELPETFNFVELHKGFFPHAFHTRESLTYRGRLP</sequence>
<dbReference type="InterPro" id="IPR004868">
    <property type="entry name" value="DNA-dir_DNA_pol_B_mt/vir"/>
</dbReference>
<gene>
    <name evidence="10" type="ORF">PEVE_00019797</name>
</gene>
<dbReference type="EMBL" id="CALNXI010002668">
    <property type="protein sequence ID" value="CAH3189850.1"/>
    <property type="molecule type" value="Genomic_DNA"/>
</dbReference>
<protein>
    <recommendedName>
        <fullName evidence="2">DNA-directed DNA polymerase</fullName>
        <ecNumber evidence="2">2.7.7.7</ecNumber>
    </recommendedName>
</protein>
<evidence type="ECO:0000256" key="8">
    <source>
        <dbReference type="ARBA" id="ARBA00049244"/>
    </source>
</evidence>
<evidence type="ECO:0000256" key="2">
    <source>
        <dbReference type="ARBA" id="ARBA00012417"/>
    </source>
</evidence>
<dbReference type="Pfam" id="PF03175">
    <property type="entry name" value="DNA_pol_B_2"/>
    <property type="match status" value="1"/>
</dbReference>
<feature type="domain" description="DNA-directed DNA polymerase family B mitochondria/virus" evidence="9">
    <location>
        <begin position="241"/>
        <end position="331"/>
    </location>
</feature>
<evidence type="ECO:0000256" key="4">
    <source>
        <dbReference type="ARBA" id="ARBA00022695"/>
    </source>
</evidence>
<evidence type="ECO:0000256" key="6">
    <source>
        <dbReference type="ARBA" id="ARBA00022932"/>
    </source>
</evidence>
<evidence type="ECO:0000256" key="7">
    <source>
        <dbReference type="ARBA" id="ARBA00023125"/>
    </source>
</evidence>
<comment type="similarity">
    <text evidence="1">Belongs to the DNA polymerase type-B family.</text>
</comment>
<dbReference type="PANTHER" id="PTHR33568">
    <property type="entry name" value="DNA POLYMERASE"/>
    <property type="match status" value="1"/>
</dbReference>
<keyword evidence="3" id="KW-0808">Transferase</keyword>
<keyword evidence="5" id="KW-0235">DNA replication</keyword>
<dbReference type="Gene3D" id="3.30.420.10">
    <property type="entry name" value="Ribonuclease H-like superfamily/Ribonuclease H"/>
    <property type="match status" value="1"/>
</dbReference>
<evidence type="ECO:0000313" key="10">
    <source>
        <dbReference type="EMBL" id="CAH3189850.1"/>
    </source>
</evidence>
<evidence type="ECO:0000256" key="1">
    <source>
        <dbReference type="ARBA" id="ARBA00005755"/>
    </source>
</evidence>
<comment type="caution">
    <text evidence="10">The sequence shown here is derived from an EMBL/GenBank/DDBJ whole genome shotgun (WGS) entry which is preliminary data.</text>
</comment>
<evidence type="ECO:0000256" key="3">
    <source>
        <dbReference type="ARBA" id="ARBA00022679"/>
    </source>
</evidence>
<proteinExistence type="inferred from homology"/>
<evidence type="ECO:0000256" key="5">
    <source>
        <dbReference type="ARBA" id="ARBA00022705"/>
    </source>
</evidence>
<reference evidence="10 11" key="1">
    <citation type="submission" date="2022-05" db="EMBL/GenBank/DDBJ databases">
        <authorList>
            <consortium name="Genoscope - CEA"/>
            <person name="William W."/>
        </authorList>
    </citation>
    <scope>NUCLEOTIDE SEQUENCE [LARGE SCALE GENOMIC DNA]</scope>
</reference>
<keyword evidence="11" id="KW-1185">Reference proteome</keyword>
<evidence type="ECO:0000259" key="9">
    <source>
        <dbReference type="Pfam" id="PF03175"/>
    </source>
</evidence>
<accession>A0ABN8SG13</accession>
<dbReference type="InterPro" id="IPR036397">
    <property type="entry name" value="RNaseH_sf"/>
</dbReference>
<name>A0ABN8SG13_9CNID</name>
<comment type="catalytic activity">
    <reaction evidence="8">
        <text>DNA(n) + a 2'-deoxyribonucleoside 5'-triphosphate = DNA(n+1) + diphosphate</text>
        <dbReference type="Rhea" id="RHEA:22508"/>
        <dbReference type="Rhea" id="RHEA-COMP:17339"/>
        <dbReference type="Rhea" id="RHEA-COMP:17340"/>
        <dbReference type="ChEBI" id="CHEBI:33019"/>
        <dbReference type="ChEBI" id="CHEBI:61560"/>
        <dbReference type="ChEBI" id="CHEBI:173112"/>
        <dbReference type="EC" id="2.7.7.7"/>
    </reaction>
</comment>